<reference evidence="1" key="1">
    <citation type="journal article" date="2014" name="Front. Microbiol.">
        <title>High frequency of phylogenetically diverse reductive dehalogenase-homologous genes in deep subseafloor sedimentary metagenomes.</title>
        <authorList>
            <person name="Kawai M."/>
            <person name="Futagami T."/>
            <person name="Toyoda A."/>
            <person name="Takaki Y."/>
            <person name="Nishi S."/>
            <person name="Hori S."/>
            <person name="Arai W."/>
            <person name="Tsubouchi T."/>
            <person name="Morono Y."/>
            <person name="Uchiyama I."/>
            <person name="Ito T."/>
            <person name="Fujiyama A."/>
            <person name="Inagaki F."/>
            <person name="Takami H."/>
        </authorList>
    </citation>
    <scope>NUCLEOTIDE SEQUENCE</scope>
    <source>
        <strain evidence="1">Expedition CK06-06</strain>
    </source>
</reference>
<comment type="caution">
    <text evidence="1">The sequence shown here is derived from an EMBL/GenBank/DDBJ whole genome shotgun (WGS) entry which is preliminary data.</text>
</comment>
<accession>X0Y3P1</accession>
<organism evidence="1">
    <name type="scientific">marine sediment metagenome</name>
    <dbReference type="NCBI Taxonomy" id="412755"/>
    <lineage>
        <taxon>unclassified sequences</taxon>
        <taxon>metagenomes</taxon>
        <taxon>ecological metagenomes</taxon>
    </lineage>
</organism>
<dbReference type="PROSITE" id="PS51257">
    <property type="entry name" value="PROKAR_LIPOPROTEIN"/>
    <property type="match status" value="1"/>
</dbReference>
<dbReference type="EMBL" id="BARS01056501">
    <property type="protein sequence ID" value="GAG43323.1"/>
    <property type="molecule type" value="Genomic_DNA"/>
</dbReference>
<dbReference type="AlphaFoldDB" id="X0Y3P1"/>
<evidence type="ECO:0000313" key="1">
    <source>
        <dbReference type="EMBL" id="GAG43323.1"/>
    </source>
</evidence>
<sequence length="43" mass="4162">MNALVKRMGSAVLAAVLAVGCSQGEDAQPVKAPPVATAAVVAV</sequence>
<protein>
    <submittedName>
        <fullName evidence="1">Uncharacterized protein</fullName>
    </submittedName>
</protein>
<gene>
    <name evidence="1" type="ORF">S01H1_83183</name>
</gene>
<name>X0Y3P1_9ZZZZ</name>
<proteinExistence type="predicted"/>
<feature type="non-terminal residue" evidence="1">
    <location>
        <position position="43"/>
    </location>
</feature>